<reference evidence="1" key="2">
    <citation type="submission" date="2024-10" db="UniProtKB">
        <authorList>
            <consortium name="EnsemblProtists"/>
        </authorList>
    </citation>
    <scope>IDENTIFICATION</scope>
</reference>
<dbReference type="HOGENOM" id="CLU_1087526_0_0_1"/>
<dbReference type="KEGG" id="ehx:EMIHUDRAFT_360624"/>
<dbReference type="STRING" id="2903.R1D4X2"/>
<organism evidence="1 2">
    <name type="scientific">Emiliania huxleyi (strain CCMP1516)</name>
    <dbReference type="NCBI Taxonomy" id="280463"/>
    <lineage>
        <taxon>Eukaryota</taxon>
        <taxon>Haptista</taxon>
        <taxon>Haptophyta</taxon>
        <taxon>Prymnesiophyceae</taxon>
        <taxon>Isochrysidales</taxon>
        <taxon>Noelaerhabdaceae</taxon>
        <taxon>Emiliania</taxon>
    </lineage>
</organism>
<dbReference type="eggNOG" id="KOG2406">
    <property type="taxonomic scope" value="Eukaryota"/>
</dbReference>
<dbReference type="PaxDb" id="2903-EOD03759"/>
<dbReference type="EnsemblProtists" id="EOD03759">
    <property type="protein sequence ID" value="EOD03759"/>
    <property type="gene ID" value="EMIHUDRAFT_360624"/>
</dbReference>
<reference evidence="2" key="1">
    <citation type="journal article" date="2013" name="Nature">
        <title>Pan genome of the phytoplankton Emiliania underpins its global distribution.</title>
        <authorList>
            <person name="Read B.A."/>
            <person name="Kegel J."/>
            <person name="Klute M.J."/>
            <person name="Kuo A."/>
            <person name="Lefebvre S.C."/>
            <person name="Maumus F."/>
            <person name="Mayer C."/>
            <person name="Miller J."/>
            <person name="Monier A."/>
            <person name="Salamov A."/>
            <person name="Young J."/>
            <person name="Aguilar M."/>
            <person name="Claverie J.M."/>
            <person name="Frickenhaus S."/>
            <person name="Gonzalez K."/>
            <person name="Herman E.K."/>
            <person name="Lin Y.C."/>
            <person name="Napier J."/>
            <person name="Ogata H."/>
            <person name="Sarno A.F."/>
            <person name="Shmutz J."/>
            <person name="Schroeder D."/>
            <person name="de Vargas C."/>
            <person name="Verret F."/>
            <person name="von Dassow P."/>
            <person name="Valentin K."/>
            <person name="Van de Peer Y."/>
            <person name="Wheeler G."/>
            <person name="Dacks J.B."/>
            <person name="Delwiche C.F."/>
            <person name="Dyhrman S.T."/>
            <person name="Glockner G."/>
            <person name="John U."/>
            <person name="Richards T."/>
            <person name="Worden A.Z."/>
            <person name="Zhang X."/>
            <person name="Grigoriev I.V."/>
            <person name="Allen A.E."/>
            <person name="Bidle K."/>
            <person name="Borodovsky M."/>
            <person name="Bowler C."/>
            <person name="Brownlee C."/>
            <person name="Cock J.M."/>
            <person name="Elias M."/>
            <person name="Gladyshev V.N."/>
            <person name="Groth M."/>
            <person name="Guda C."/>
            <person name="Hadaegh A."/>
            <person name="Iglesias-Rodriguez M.D."/>
            <person name="Jenkins J."/>
            <person name="Jones B.M."/>
            <person name="Lawson T."/>
            <person name="Leese F."/>
            <person name="Lindquist E."/>
            <person name="Lobanov A."/>
            <person name="Lomsadze A."/>
            <person name="Malik S.B."/>
            <person name="Marsh M.E."/>
            <person name="Mackinder L."/>
            <person name="Mock T."/>
            <person name="Mueller-Roeber B."/>
            <person name="Pagarete A."/>
            <person name="Parker M."/>
            <person name="Probert I."/>
            <person name="Quesneville H."/>
            <person name="Raines C."/>
            <person name="Rensing S.A."/>
            <person name="Riano-Pachon D.M."/>
            <person name="Richier S."/>
            <person name="Rokitta S."/>
            <person name="Shiraiwa Y."/>
            <person name="Soanes D.M."/>
            <person name="van der Giezen M."/>
            <person name="Wahlund T.M."/>
            <person name="Williams B."/>
            <person name="Wilson W."/>
            <person name="Wolfe G."/>
            <person name="Wurch L.L."/>
        </authorList>
    </citation>
    <scope>NUCLEOTIDE SEQUENCE</scope>
</reference>
<evidence type="ECO:0000313" key="2">
    <source>
        <dbReference type="Proteomes" id="UP000013827"/>
    </source>
</evidence>
<dbReference type="Pfam" id="PF07093">
    <property type="entry name" value="SGT1"/>
    <property type="match status" value="1"/>
</dbReference>
<dbReference type="GO" id="GO:0005634">
    <property type="term" value="C:nucleus"/>
    <property type="evidence" value="ECO:0007669"/>
    <property type="project" value="TreeGrafter"/>
</dbReference>
<keyword evidence="2" id="KW-1185">Reference proteome</keyword>
<sequence length="256" mass="27574">MSTDASDSVAFHLYLDPSQDGLGDGPERQLARCREARDAWAAQLLPWLASHVWEREPLQLWVWDPADSRTHGRGRRGGGGDEDSPAEEAHVWGRLSVGGSVHDEWVVVAALLRLTGSEEGVSATLRDGDGELLLIEAAYSLPDWLTPENAPDRAFLRGGALHLLPPSPEDERRGSAGPLSASEGLSRLRRVCAGLRCGAAVRVGGVASRPELNGRRGTVVVEESEAGRLGVRVEGLEEASLHRRGEEAPSAWLTHP</sequence>
<accession>A0A0D3HXM4</accession>
<dbReference type="GeneID" id="17281501"/>
<dbReference type="GeneID" id="17249879"/>
<dbReference type="EnsemblProtists" id="EOD36228">
    <property type="protein sequence ID" value="EOD36228"/>
    <property type="gene ID" value="EMIHUDRAFT_373269"/>
</dbReference>
<dbReference type="AlphaFoldDB" id="A0A0D3HXM4"/>
<evidence type="ECO:0000313" key="1">
    <source>
        <dbReference type="EnsemblProtists" id="EOD03759"/>
    </source>
</evidence>
<proteinExistence type="predicted"/>
<dbReference type="RefSeq" id="XP_005756188.1">
    <property type="nucleotide sequence ID" value="XM_005756131.1"/>
</dbReference>
<dbReference type="PANTHER" id="PTHR13060">
    <property type="entry name" value="SGT1 PROTEIN HSGT1 SUPPRESSOR OF GCR2"/>
    <property type="match status" value="1"/>
</dbReference>
<protein>
    <submittedName>
        <fullName evidence="1">Uncharacterized protein</fullName>
    </submittedName>
</protein>
<dbReference type="Proteomes" id="UP000013827">
    <property type="component" value="Unassembled WGS sequence"/>
</dbReference>
<dbReference type="InterPro" id="IPR010770">
    <property type="entry name" value="Ecd"/>
</dbReference>
<dbReference type="PANTHER" id="PTHR13060:SF0">
    <property type="entry name" value="PROTEIN ECDYSONELESS HOMOLOG"/>
    <property type="match status" value="1"/>
</dbReference>
<name>A0A0D3HXM4_EMIH1</name>
<dbReference type="KEGG" id="ehx:EMIHUDRAFT_373269"/>
<dbReference type="RefSeq" id="XP_005788657.1">
    <property type="nucleotide sequence ID" value="XM_005788600.1"/>
</dbReference>